<comment type="caution">
    <text evidence="1">The sequence shown here is derived from an EMBL/GenBank/DDBJ whole genome shotgun (WGS) entry which is preliminary data.</text>
</comment>
<feature type="non-terminal residue" evidence="1">
    <location>
        <position position="89"/>
    </location>
</feature>
<feature type="non-terminal residue" evidence="1">
    <location>
        <position position="1"/>
    </location>
</feature>
<dbReference type="EMBL" id="CAJOBJ010066658">
    <property type="protein sequence ID" value="CAF4441772.1"/>
    <property type="molecule type" value="Genomic_DNA"/>
</dbReference>
<evidence type="ECO:0000313" key="1">
    <source>
        <dbReference type="EMBL" id="CAF4441772.1"/>
    </source>
</evidence>
<sequence length="89" mass="10143">IHLLVELLRNEPAFEQAICDQNNQRLFGFILNVIKTVLKTLSDIDLSVVFDRSSNNHNNSNNNNNNNNNFVYLLSNTQKRSLPSSSIIL</sequence>
<name>A0A8S2WAQ8_9BILA</name>
<dbReference type="AlphaFoldDB" id="A0A8S2WAQ8"/>
<evidence type="ECO:0000313" key="2">
    <source>
        <dbReference type="Proteomes" id="UP000681720"/>
    </source>
</evidence>
<reference evidence="1" key="1">
    <citation type="submission" date="2021-02" db="EMBL/GenBank/DDBJ databases">
        <authorList>
            <person name="Nowell W R."/>
        </authorList>
    </citation>
    <scope>NUCLEOTIDE SEQUENCE</scope>
</reference>
<accession>A0A8S2WAQ8</accession>
<gene>
    <name evidence="1" type="ORF">GIL414_LOCUS32004</name>
</gene>
<dbReference type="Proteomes" id="UP000681720">
    <property type="component" value="Unassembled WGS sequence"/>
</dbReference>
<organism evidence="1 2">
    <name type="scientific">Rotaria magnacalcarata</name>
    <dbReference type="NCBI Taxonomy" id="392030"/>
    <lineage>
        <taxon>Eukaryota</taxon>
        <taxon>Metazoa</taxon>
        <taxon>Spiralia</taxon>
        <taxon>Gnathifera</taxon>
        <taxon>Rotifera</taxon>
        <taxon>Eurotatoria</taxon>
        <taxon>Bdelloidea</taxon>
        <taxon>Philodinida</taxon>
        <taxon>Philodinidae</taxon>
        <taxon>Rotaria</taxon>
    </lineage>
</organism>
<protein>
    <submittedName>
        <fullName evidence="1">Uncharacterized protein</fullName>
    </submittedName>
</protein>
<proteinExistence type="predicted"/>